<keyword evidence="4" id="KW-1185">Reference proteome</keyword>
<name>A0ABX4K1W7_CLOSG</name>
<dbReference type="Gene3D" id="3.30.420.240">
    <property type="match status" value="1"/>
</dbReference>
<dbReference type="PANTHER" id="PTHR41287">
    <property type="match status" value="1"/>
</dbReference>
<evidence type="ECO:0000259" key="1">
    <source>
        <dbReference type="Pfam" id="PF03354"/>
    </source>
</evidence>
<gene>
    <name evidence="3" type="ORF">CRX47_03205</name>
</gene>
<organism evidence="3 4">
    <name type="scientific">Clostridium sporogenes</name>
    <dbReference type="NCBI Taxonomy" id="1509"/>
    <lineage>
        <taxon>Bacteria</taxon>
        <taxon>Bacillati</taxon>
        <taxon>Bacillota</taxon>
        <taxon>Clostridia</taxon>
        <taxon>Eubacteriales</taxon>
        <taxon>Clostridiaceae</taxon>
        <taxon>Clostridium</taxon>
    </lineage>
</organism>
<evidence type="ECO:0000313" key="3">
    <source>
        <dbReference type="EMBL" id="PHG98898.1"/>
    </source>
</evidence>
<dbReference type="EMBL" id="PDLH01000007">
    <property type="protein sequence ID" value="PHG98898.1"/>
    <property type="molecule type" value="Genomic_DNA"/>
</dbReference>
<dbReference type="PANTHER" id="PTHR41287:SF1">
    <property type="entry name" value="PROTEIN YMFN"/>
    <property type="match status" value="1"/>
</dbReference>
<reference evidence="3 4" key="1">
    <citation type="submission" date="2017-09" db="EMBL/GenBank/DDBJ databases">
        <title>FDA dAtabase for Regulatory Grade micrObial Sequences (FDA-ARGOS): Supporting development and validation of Infectious Disease Dx tests.</title>
        <authorList>
            <person name="Kerrigan L."/>
            <person name="Long C."/>
            <person name="Tallon L.J."/>
            <person name="Sadzewicz L."/>
            <person name="Ott S."/>
            <person name="Zhao X."/>
            <person name="Nagaraj S."/>
            <person name="Vavikolanu K."/>
            <person name="Aluvathingal J."/>
            <person name="Nadendla S."/>
            <person name="Sichtig H."/>
        </authorList>
    </citation>
    <scope>NUCLEOTIDE SEQUENCE [LARGE SCALE GENOMIC DNA]</scope>
    <source>
        <strain evidence="3 4">FDAARGOS_423</strain>
    </source>
</reference>
<accession>A0ABX4K1W7</accession>
<comment type="caution">
    <text evidence="3">The sequence shown here is derived from an EMBL/GenBank/DDBJ whole genome shotgun (WGS) entry which is preliminary data.</text>
</comment>
<dbReference type="InterPro" id="IPR046462">
    <property type="entry name" value="TerL_nuclease"/>
</dbReference>
<dbReference type="Proteomes" id="UP000223854">
    <property type="component" value="Unassembled WGS sequence"/>
</dbReference>
<evidence type="ECO:0000259" key="2">
    <source>
        <dbReference type="Pfam" id="PF20441"/>
    </source>
</evidence>
<proteinExistence type="predicted"/>
<dbReference type="InterPro" id="IPR046461">
    <property type="entry name" value="TerL_ATPase"/>
</dbReference>
<dbReference type="Gene3D" id="3.40.50.300">
    <property type="entry name" value="P-loop containing nucleotide triphosphate hydrolases"/>
    <property type="match status" value="1"/>
</dbReference>
<protein>
    <submittedName>
        <fullName evidence="3">Terminase</fullName>
    </submittedName>
</protein>
<dbReference type="Pfam" id="PF20441">
    <property type="entry name" value="TerL_nuclease"/>
    <property type="match status" value="1"/>
</dbReference>
<dbReference type="InterPro" id="IPR027417">
    <property type="entry name" value="P-loop_NTPase"/>
</dbReference>
<feature type="domain" description="Terminase large subunit-like ATPase" evidence="1">
    <location>
        <begin position="82"/>
        <end position="244"/>
    </location>
</feature>
<feature type="domain" description="Terminase large subunit-like endonuclease" evidence="2">
    <location>
        <begin position="252"/>
        <end position="534"/>
    </location>
</feature>
<dbReference type="RefSeq" id="WP_098926908.1">
    <property type="nucleotide sequence ID" value="NZ_CBCRVC010000006.1"/>
</dbReference>
<dbReference type="Pfam" id="PF03354">
    <property type="entry name" value="TerL_ATPase"/>
    <property type="match status" value="1"/>
</dbReference>
<evidence type="ECO:0000313" key="4">
    <source>
        <dbReference type="Proteomes" id="UP000223854"/>
    </source>
</evidence>
<dbReference type="InterPro" id="IPR005021">
    <property type="entry name" value="Terminase_largesu-like"/>
</dbReference>
<sequence>MQVKEILEQHKKEQTMYNLFDLIEELKNKWNNDKYFYDEEEAKRFYKFITKLELDKGKKGQKINPLKFQFRITSEILCVKERETGFRKHREALLDISRKNGKGSLVSWIAVYLYFTDSTFGAEYIIVANDKKQASNLFNTMMLMIKKNKTLKKYVKITESMRQMYRKSTNSYLRVLANDGANLDSYASYVVILDEVHEYKNSDAYTKLRTGMGLWDSPLLFATTTASSGQDPQNLELELYNYAKDIEKGKFKDNKFYYAIYEAEKDCDLMDIKQQIKSNPALGIFRKYDDLKDFMIKASRIKTFEAKARRLYLNQHVALDGENAINMRLWKECLKDVKLEDLKGTTCWCGLDMAYIQDIIAYVQCFYNEKEDKYIIYPHLFTPKGTLIERSERDNVRYDTWVENKNLIGLNGTYVDNEELFNYIDDINSKYAFNIDEIVFDRWGAGDIRSRLEKHYTVAPFGQGYKSMSPVIRDFEIMLLDKRLIIANNPVLTWMASNVIATEDPAGNIKYDKSKCKNKIDGVIAMLMALGRAIFNTKQAVKLNKYASEEYINRLYGGDGN</sequence>